<protein>
    <submittedName>
        <fullName evidence="2">Glycosyltransferase</fullName>
    </submittedName>
</protein>
<keyword evidence="2" id="KW-0808">Transferase</keyword>
<dbReference type="InterPro" id="IPR029044">
    <property type="entry name" value="Nucleotide-diphossugar_trans"/>
</dbReference>
<dbReference type="GO" id="GO:0016740">
    <property type="term" value="F:transferase activity"/>
    <property type="evidence" value="ECO:0007669"/>
    <property type="project" value="UniProtKB-KW"/>
</dbReference>
<evidence type="ECO:0000259" key="1">
    <source>
        <dbReference type="Pfam" id="PF00535"/>
    </source>
</evidence>
<dbReference type="InterPro" id="IPR050834">
    <property type="entry name" value="Glycosyltransf_2"/>
</dbReference>
<name>A0A6N9H4X4_9MICO</name>
<organism evidence="2 3">
    <name type="scientific">Brevibacterium rongguiense</name>
    <dbReference type="NCBI Taxonomy" id="2695267"/>
    <lineage>
        <taxon>Bacteria</taxon>
        <taxon>Bacillati</taxon>
        <taxon>Actinomycetota</taxon>
        <taxon>Actinomycetes</taxon>
        <taxon>Micrococcales</taxon>
        <taxon>Brevibacteriaceae</taxon>
        <taxon>Brevibacterium</taxon>
    </lineage>
</organism>
<reference evidence="2 3" key="1">
    <citation type="submission" date="2020-01" db="EMBL/GenBank/DDBJ databases">
        <authorList>
            <person name="Deng T."/>
        </authorList>
    </citation>
    <scope>NUCLEOTIDE SEQUENCE [LARGE SCALE GENOMIC DNA]</scope>
    <source>
        <strain evidence="2 3">5221</strain>
    </source>
</reference>
<dbReference type="SUPFAM" id="SSF53756">
    <property type="entry name" value="UDP-Glycosyltransferase/glycogen phosphorylase"/>
    <property type="match status" value="1"/>
</dbReference>
<dbReference type="RefSeq" id="WP_160952331.1">
    <property type="nucleotide sequence ID" value="NZ_WWEQ01000006.1"/>
</dbReference>
<comment type="caution">
    <text evidence="2">The sequence shown here is derived from an EMBL/GenBank/DDBJ whole genome shotgun (WGS) entry which is preliminary data.</text>
</comment>
<sequence>MAQLPVHVLVGGLDHGVTALAHRLALDLGAPLLRAAGPAELAAAPVPAAVHLHFTDRLFGADPAAAAACAERFGASGRMSVTLHDLPQPSDGRGYAARARAYRRVAAAARLVVLSSDHELQLAFEAGVLRRAPRAGDPAAAVIPLPLQTAAAPAAAPDAPDAPGPEGGPPTIGLFGFAYPGKGYEEVIDAAGAVDAALAVRVLGRAAHGHEDAIAALRQRAAAAGVGFEQRGYIPAERVVAELRQVHVPVVFHQHFSASGSLNSWIAAGRRPLVIDTRYTREMARLRPGTVTLVAPDALPDALAAALREPASTWLAPEGRADPVDAVGAYARALAGLPEPAVPTSVVIPFYDPQPAEDTPHRRRLQDVLAALRADDPSAEVIVVDDGSPRPLACEGVRVLHQEDRGFRAGAARNLGAGAARGDVIVFLDADTVPQPGFIAALTAPVRAGAAEVAVGSRLHPHGRAWAPVGWLADGYTATEDLRAADEASYRFVISALVALPRSLALLAPFDETLVGYGGEDWEAAHRWWQAGARLLHVPGAVAHHAEPDWAGRGGRGDAAALAQKNRETRALAARIPARWARPRGVGFAVPELAVVVRADAPADALIDWTARLLAVLPDAQVRLPAGCAAAFFAADPRVSTAAGAAGWRYRLEVERLFGEPEAVADVMRTLDTAAEAGECGGRWRRAGFTVHGRPAAVLVSARARALEEAAGIGGPLGAEGARGLAVAVAPAEERMDLERAWAGW</sequence>
<proteinExistence type="predicted"/>
<feature type="domain" description="Glycosyltransferase 2-like" evidence="1">
    <location>
        <begin position="345"/>
        <end position="460"/>
    </location>
</feature>
<dbReference type="Pfam" id="PF00535">
    <property type="entry name" value="Glycos_transf_2"/>
    <property type="match status" value="1"/>
</dbReference>
<dbReference type="Proteomes" id="UP000469215">
    <property type="component" value="Unassembled WGS sequence"/>
</dbReference>
<gene>
    <name evidence="2" type="ORF">GSY69_02555</name>
</gene>
<evidence type="ECO:0000313" key="3">
    <source>
        <dbReference type="Proteomes" id="UP000469215"/>
    </source>
</evidence>
<keyword evidence="3" id="KW-1185">Reference proteome</keyword>
<dbReference type="PANTHER" id="PTHR43685">
    <property type="entry name" value="GLYCOSYLTRANSFERASE"/>
    <property type="match status" value="1"/>
</dbReference>
<dbReference type="AlphaFoldDB" id="A0A6N9H4X4"/>
<dbReference type="Gene3D" id="3.90.550.10">
    <property type="entry name" value="Spore Coat Polysaccharide Biosynthesis Protein SpsA, Chain A"/>
    <property type="match status" value="1"/>
</dbReference>
<dbReference type="PANTHER" id="PTHR43685:SF3">
    <property type="entry name" value="SLR2126 PROTEIN"/>
    <property type="match status" value="1"/>
</dbReference>
<dbReference type="CDD" id="cd00761">
    <property type="entry name" value="Glyco_tranf_GTA_type"/>
    <property type="match status" value="1"/>
</dbReference>
<dbReference type="EMBL" id="WWEQ01000006">
    <property type="protein sequence ID" value="MYM18891.1"/>
    <property type="molecule type" value="Genomic_DNA"/>
</dbReference>
<dbReference type="InterPro" id="IPR001173">
    <property type="entry name" value="Glyco_trans_2-like"/>
</dbReference>
<evidence type="ECO:0000313" key="2">
    <source>
        <dbReference type="EMBL" id="MYM18891.1"/>
    </source>
</evidence>
<dbReference type="SUPFAM" id="SSF53448">
    <property type="entry name" value="Nucleotide-diphospho-sugar transferases"/>
    <property type="match status" value="1"/>
</dbReference>
<accession>A0A6N9H4X4</accession>